<sequence>MEVDLNPSSPSPSSSGSNRSSPYRVVASPSAPTFASASSSSTALGPWTNTRKRRRSSTGGHASGLYNSGFLEGSHDDQHQRDSKRQVPGAGLPGSPIVDERHHFRSLGSAYDADGMGLEGDYGVDSPMQTLTLASLDTCEDLCDDEAIALRRHEDDIDMEQGDRSHHRVHANPATTSTFIPRQVSRNLRASHIPARPSPLARSNVLESGNSSPSSASNSPRQRRSPSSSPGRNVGSPASSGTGEASSKLTQMSIPARTPSPLPYDAVPGRAAAQLNPSPGLSQREFPGAKQMLKYTMGFREDCELCRSRTPGHYGHLVSRN</sequence>
<feature type="compositionally biased region" description="Polar residues" evidence="1">
    <location>
        <begin position="238"/>
        <end position="253"/>
    </location>
</feature>
<keyword evidence="3" id="KW-1185">Reference proteome</keyword>
<proteinExistence type="predicted"/>
<dbReference type="OrthoDB" id="2446291at2759"/>
<evidence type="ECO:0000256" key="1">
    <source>
        <dbReference type="SAM" id="MobiDB-lite"/>
    </source>
</evidence>
<accession>A0A316YRD1</accession>
<feature type="region of interest" description="Disordered" evidence="1">
    <location>
        <begin position="1"/>
        <end position="99"/>
    </location>
</feature>
<evidence type="ECO:0000313" key="2">
    <source>
        <dbReference type="EMBL" id="PWN91228.1"/>
    </source>
</evidence>
<gene>
    <name evidence="2" type="ORF">FA10DRAFT_265099</name>
</gene>
<dbReference type="EMBL" id="KZ819635">
    <property type="protein sequence ID" value="PWN91228.1"/>
    <property type="molecule type" value="Genomic_DNA"/>
</dbReference>
<dbReference type="InParanoid" id="A0A316YRD1"/>
<dbReference type="AlphaFoldDB" id="A0A316YRD1"/>
<reference evidence="2 3" key="1">
    <citation type="journal article" date="2018" name="Mol. Biol. Evol.">
        <title>Broad Genomic Sampling Reveals a Smut Pathogenic Ancestry of the Fungal Clade Ustilaginomycotina.</title>
        <authorList>
            <person name="Kijpornyongpan T."/>
            <person name="Mondo S.J."/>
            <person name="Barry K."/>
            <person name="Sandor L."/>
            <person name="Lee J."/>
            <person name="Lipzen A."/>
            <person name="Pangilinan J."/>
            <person name="LaButti K."/>
            <person name="Hainaut M."/>
            <person name="Henrissat B."/>
            <person name="Grigoriev I.V."/>
            <person name="Spatafora J.W."/>
            <person name="Aime M.C."/>
        </authorList>
    </citation>
    <scope>NUCLEOTIDE SEQUENCE [LARGE SCALE GENOMIC DNA]</scope>
    <source>
        <strain evidence="2 3">MCA 4198</strain>
    </source>
</reference>
<dbReference type="Proteomes" id="UP000245768">
    <property type="component" value="Unassembled WGS sequence"/>
</dbReference>
<feature type="region of interest" description="Disordered" evidence="1">
    <location>
        <begin position="160"/>
        <end position="285"/>
    </location>
</feature>
<feature type="compositionally biased region" description="Low complexity" evidence="1">
    <location>
        <begin position="208"/>
        <end position="237"/>
    </location>
</feature>
<dbReference type="STRING" id="215250.A0A316YRD1"/>
<dbReference type="RefSeq" id="XP_025378426.1">
    <property type="nucleotide sequence ID" value="XM_025520921.1"/>
</dbReference>
<feature type="compositionally biased region" description="Polar residues" evidence="1">
    <location>
        <begin position="173"/>
        <end position="188"/>
    </location>
</feature>
<dbReference type="GeneID" id="37042837"/>
<protein>
    <submittedName>
        <fullName evidence="2">Uncharacterized protein</fullName>
    </submittedName>
</protein>
<evidence type="ECO:0000313" key="3">
    <source>
        <dbReference type="Proteomes" id="UP000245768"/>
    </source>
</evidence>
<name>A0A316YRD1_9BASI</name>
<organism evidence="2 3">
    <name type="scientific">Acaromyces ingoldii</name>
    <dbReference type="NCBI Taxonomy" id="215250"/>
    <lineage>
        <taxon>Eukaryota</taxon>
        <taxon>Fungi</taxon>
        <taxon>Dikarya</taxon>
        <taxon>Basidiomycota</taxon>
        <taxon>Ustilaginomycotina</taxon>
        <taxon>Exobasidiomycetes</taxon>
        <taxon>Exobasidiales</taxon>
        <taxon>Cryptobasidiaceae</taxon>
        <taxon>Acaromyces</taxon>
    </lineage>
</organism>
<feature type="compositionally biased region" description="Basic and acidic residues" evidence="1">
    <location>
        <begin position="73"/>
        <end position="85"/>
    </location>
</feature>
<feature type="compositionally biased region" description="Low complexity" evidence="1">
    <location>
        <begin position="7"/>
        <end position="43"/>
    </location>
</feature>